<dbReference type="Pfam" id="PF06197">
    <property type="entry name" value="DUF998"/>
    <property type="match status" value="1"/>
</dbReference>
<evidence type="ECO:0000313" key="2">
    <source>
        <dbReference type="EMBL" id="AXR07415.1"/>
    </source>
</evidence>
<dbReference type="OrthoDB" id="679392at2"/>
<feature type="transmembrane region" description="Helical" evidence="1">
    <location>
        <begin position="83"/>
        <end position="102"/>
    </location>
</feature>
<sequence>MVTFSKEAPSSLGAFSRRWFYKEQANLDVFLSFTGIIACVWIVLGIYIASRFYPNYSHTKQFCSELGAFGSPTQKLSPAINNYPLGALFVLFGYDLIVSYQFHLPTVAIGALVIIHGIGTWICGFFPMDADVYTKSPSPSCKIHMWSGLIMLVSFIIAPLIVVCSNFYPAPLRFMSGLCIFGCFYFSYKLAKALKRNTVPGLHQRLSYGFQILWLFIYSLYVVA</sequence>
<dbReference type="InterPro" id="IPR009339">
    <property type="entry name" value="DUF998"/>
</dbReference>
<keyword evidence="1" id="KW-1133">Transmembrane helix</keyword>
<feature type="transmembrane region" description="Helical" evidence="1">
    <location>
        <begin position="29"/>
        <end position="50"/>
    </location>
</feature>
<dbReference type="Proteomes" id="UP000262073">
    <property type="component" value="Chromosome"/>
</dbReference>
<feature type="transmembrane region" description="Helical" evidence="1">
    <location>
        <begin position="206"/>
        <end position="223"/>
    </location>
</feature>
<dbReference type="AlphaFoldDB" id="A0A346NPF8"/>
<reference evidence="2 3" key="1">
    <citation type="submission" date="2018-08" db="EMBL/GenBank/DDBJ databases">
        <title>Salinimonas sediminis sp. nov., a piezophilic bacterium isolated from a deep-sea sediment sample from the New Britain Trench.</title>
        <authorList>
            <person name="Cao J."/>
        </authorList>
    </citation>
    <scope>NUCLEOTIDE SEQUENCE [LARGE SCALE GENOMIC DNA]</scope>
    <source>
        <strain evidence="2 3">N102</strain>
    </source>
</reference>
<proteinExistence type="predicted"/>
<name>A0A346NPF8_9ALTE</name>
<feature type="transmembrane region" description="Helical" evidence="1">
    <location>
        <begin position="149"/>
        <end position="168"/>
    </location>
</feature>
<keyword evidence="1" id="KW-0812">Transmembrane</keyword>
<evidence type="ECO:0000313" key="3">
    <source>
        <dbReference type="Proteomes" id="UP000262073"/>
    </source>
</evidence>
<keyword evidence="3" id="KW-1185">Reference proteome</keyword>
<keyword evidence="1" id="KW-0472">Membrane</keyword>
<dbReference type="RefSeq" id="WP_117317549.1">
    <property type="nucleotide sequence ID" value="NZ_CP031769.1"/>
</dbReference>
<evidence type="ECO:0000256" key="1">
    <source>
        <dbReference type="SAM" id="Phobius"/>
    </source>
</evidence>
<protein>
    <submittedName>
        <fullName evidence="2">DUF998 domain-containing protein</fullName>
    </submittedName>
</protein>
<dbReference type="KEGG" id="salm:D0Y50_14290"/>
<feature type="transmembrane region" description="Helical" evidence="1">
    <location>
        <begin position="174"/>
        <end position="194"/>
    </location>
</feature>
<dbReference type="EMBL" id="CP031769">
    <property type="protein sequence ID" value="AXR07415.1"/>
    <property type="molecule type" value="Genomic_DNA"/>
</dbReference>
<organism evidence="2 3">
    <name type="scientific">Salinimonas sediminis</name>
    <dbReference type="NCBI Taxonomy" id="2303538"/>
    <lineage>
        <taxon>Bacteria</taxon>
        <taxon>Pseudomonadati</taxon>
        <taxon>Pseudomonadota</taxon>
        <taxon>Gammaproteobacteria</taxon>
        <taxon>Alteromonadales</taxon>
        <taxon>Alteromonadaceae</taxon>
        <taxon>Alteromonas/Salinimonas group</taxon>
        <taxon>Salinimonas</taxon>
    </lineage>
</organism>
<accession>A0A346NPF8</accession>
<feature type="transmembrane region" description="Helical" evidence="1">
    <location>
        <begin position="108"/>
        <end position="128"/>
    </location>
</feature>
<gene>
    <name evidence="2" type="ORF">D0Y50_14290</name>
</gene>